<reference evidence="3" key="2">
    <citation type="submission" date="2017-12" db="EMBL/GenBank/DDBJ databases">
        <title>Genome sequence of the Bar-tailed Godwit (Limosa lapponica baueri).</title>
        <authorList>
            <person name="Lima N.C.B."/>
            <person name="Parody-Merino A.M."/>
            <person name="Battley P.F."/>
            <person name="Fidler A.E."/>
            <person name="Prosdocimi F."/>
        </authorList>
    </citation>
    <scope>NUCLEOTIDE SEQUENCE [LARGE SCALE GENOMIC DNA]</scope>
</reference>
<protein>
    <submittedName>
        <fullName evidence="2">Rna-directed dna polymerase from mobile element jockey-like</fullName>
    </submittedName>
</protein>
<keyword evidence="2" id="KW-0808">Transferase</keyword>
<keyword evidence="2" id="KW-0548">Nucleotidyltransferase</keyword>
<sequence>MLVDEKLSVSQQHVLAAQKANCILGSIKRSVTSRLREVILPLYSVLMRPNLEYCVQLWGPQHKKDIDLLEQVQRRATNMIRGMEHLSYEDRLREWGCSAWRREGSRKNLQQPSSTSRGPTGKMGRDSLSGTVVIGQGNTVTPPSSWFALNKALKRKTRENVGLLLNEVGALVTEDAEKVELLNGAFASVFTAKAGPQASHTLEERCLRTGGKLVSHQSSKRQVEPGNYRLVSLTSISGKVLDVISKHVEGKVIRSSQHGFTKGKSCLTNLIALYDVMTGWVDEGKAVDVVYLSCSKAFNTVIHNILIVLGPVSFNTYINDLDEGTECTLNNFADDTKLGGVADTPECCATIQPDLDRLESWVEKNPMKFNKGKCRVLHLRRNNPIHQYRLGVDLLKSSSAERDLGVLMDNMLTMSQQCAMMAKKANGLLGCIKKSMASRSRKAILPLYSALVRLSNSRVTMKHPHCYWDLHQVPSGWHGHILIYDGHTSALWNTSLAL</sequence>
<reference evidence="3" key="1">
    <citation type="submission" date="2017-11" db="EMBL/GenBank/DDBJ databases">
        <authorList>
            <person name="Lima N.C."/>
            <person name="Parody-Merino A.M."/>
            <person name="Battley P.F."/>
            <person name="Fidler A.E."/>
            <person name="Prosdocimi F."/>
        </authorList>
    </citation>
    <scope>NUCLEOTIDE SEQUENCE [LARGE SCALE GENOMIC DNA]</scope>
</reference>
<organism evidence="2 3">
    <name type="scientific">Limosa lapponica baueri</name>
    <dbReference type="NCBI Taxonomy" id="1758121"/>
    <lineage>
        <taxon>Eukaryota</taxon>
        <taxon>Metazoa</taxon>
        <taxon>Chordata</taxon>
        <taxon>Craniata</taxon>
        <taxon>Vertebrata</taxon>
        <taxon>Euteleostomi</taxon>
        <taxon>Archelosauria</taxon>
        <taxon>Archosauria</taxon>
        <taxon>Dinosauria</taxon>
        <taxon>Saurischia</taxon>
        <taxon>Theropoda</taxon>
        <taxon>Coelurosauria</taxon>
        <taxon>Aves</taxon>
        <taxon>Neognathae</taxon>
        <taxon>Neoaves</taxon>
        <taxon>Charadriiformes</taxon>
        <taxon>Scolopacidae</taxon>
        <taxon>Limosa</taxon>
    </lineage>
</organism>
<keyword evidence="3" id="KW-1185">Reference proteome</keyword>
<dbReference type="OrthoDB" id="416454at2759"/>
<dbReference type="EMBL" id="KZ505636">
    <property type="protein sequence ID" value="PKU49532.1"/>
    <property type="molecule type" value="Genomic_DNA"/>
</dbReference>
<dbReference type="Proteomes" id="UP000233556">
    <property type="component" value="Unassembled WGS sequence"/>
</dbReference>
<proteinExistence type="predicted"/>
<keyword evidence="2" id="KW-0695">RNA-directed DNA polymerase</keyword>
<dbReference type="CDD" id="cd01650">
    <property type="entry name" value="RT_nLTR_like"/>
    <property type="match status" value="1"/>
</dbReference>
<name>A0A2I0UU18_LIMLA</name>
<dbReference type="PANTHER" id="PTHR33332">
    <property type="entry name" value="REVERSE TRANSCRIPTASE DOMAIN-CONTAINING PROTEIN"/>
    <property type="match status" value="1"/>
</dbReference>
<accession>A0A2I0UU18</accession>
<evidence type="ECO:0000313" key="2">
    <source>
        <dbReference type="EMBL" id="PKU49532.1"/>
    </source>
</evidence>
<evidence type="ECO:0000313" key="3">
    <source>
        <dbReference type="Proteomes" id="UP000233556"/>
    </source>
</evidence>
<dbReference type="AlphaFoldDB" id="A0A2I0UU18"/>
<gene>
    <name evidence="2" type="ORF">llap_85</name>
</gene>
<evidence type="ECO:0000256" key="1">
    <source>
        <dbReference type="SAM" id="MobiDB-lite"/>
    </source>
</evidence>
<dbReference type="GO" id="GO:0003964">
    <property type="term" value="F:RNA-directed DNA polymerase activity"/>
    <property type="evidence" value="ECO:0007669"/>
    <property type="project" value="UniProtKB-KW"/>
</dbReference>
<feature type="region of interest" description="Disordered" evidence="1">
    <location>
        <begin position="105"/>
        <end position="128"/>
    </location>
</feature>
<feature type="compositionally biased region" description="Polar residues" evidence="1">
    <location>
        <begin position="107"/>
        <end position="118"/>
    </location>
</feature>